<dbReference type="PANTHER" id="PTHR11559">
    <property type="entry name" value="CARBOXYLESTERASE"/>
    <property type="match status" value="1"/>
</dbReference>
<gene>
    <name evidence="4" type="primary">SG1</name>
    <name evidence="4" type="ORF">GWK47_039489</name>
</gene>
<keyword evidence="5" id="KW-1185">Reference proteome</keyword>
<comment type="caution">
    <text evidence="4">The sequence shown here is derived from an EMBL/GenBank/DDBJ whole genome shotgun (WGS) entry which is preliminary data.</text>
</comment>
<keyword evidence="2" id="KW-0732">Signal</keyword>
<evidence type="ECO:0000313" key="4">
    <source>
        <dbReference type="EMBL" id="KAG0724975.1"/>
    </source>
</evidence>
<dbReference type="Proteomes" id="UP000770661">
    <property type="component" value="Unassembled WGS sequence"/>
</dbReference>
<evidence type="ECO:0000256" key="2">
    <source>
        <dbReference type="SAM" id="SignalP"/>
    </source>
</evidence>
<reference evidence="4" key="1">
    <citation type="submission" date="2020-07" db="EMBL/GenBank/DDBJ databases">
        <title>The High-quality genome of the commercially important snow crab, Chionoecetes opilio.</title>
        <authorList>
            <person name="Jeong J.-H."/>
            <person name="Ryu S."/>
        </authorList>
    </citation>
    <scope>NUCLEOTIDE SEQUENCE</scope>
    <source>
        <strain evidence="4">MADBK_172401_WGS</strain>
        <tissue evidence="4">Digestive gland</tissue>
    </source>
</reference>
<sequence>MMIPLVTVVAMVVMVAAAEHPTVEVALKQGAITGFPEEVPNGRVYYSFKSIPYAMPPAGSLRFKDPEPGPTWSGVRNGSLSIPKCPQNNFMAAGTVAGQEDCLYLNVFTSRPYNSKLPVMVYIHGGGFLYGSAETLVRLQRH</sequence>
<evidence type="ECO:0000313" key="5">
    <source>
        <dbReference type="Proteomes" id="UP000770661"/>
    </source>
</evidence>
<evidence type="ECO:0000256" key="1">
    <source>
        <dbReference type="ARBA" id="ARBA00023180"/>
    </source>
</evidence>
<protein>
    <submittedName>
        <fullName evidence="4">Esterase SG1</fullName>
    </submittedName>
</protein>
<organism evidence="4 5">
    <name type="scientific">Chionoecetes opilio</name>
    <name type="common">Atlantic snow crab</name>
    <name type="synonym">Cancer opilio</name>
    <dbReference type="NCBI Taxonomy" id="41210"/>
    <lineage>
        <taxon>Eukaryota</taxon>
        <taxon>Metazoa</taxon>
        <taxon>Ecdysozoa</taxon>
        <taxon>Arthropoda</taxon>
        <taxon>Crustacea</taxon>
        <taxon>Multicrustacea</taxon>
        <taxon>Malacostraca</taxon>
        <taxon>Eumalacostraca</taxon>
        <taxon>Eucarida</taxon>
        <taxon>Decapoda</taxon>
        <taxon>Pleocyemata</taxon>
        <taxon>Brachyura</taxon>
        <taxon>Eubrachyura</taxon>
        <taxon>Majoidea</taxon>
        <taxon>Majidae</taxon>
        <taxon>Chionoecetes</taxon>
    </lineage>
</organism>
<dbReference type="SUPFAM" id="SSF53474">
    <property type="entry name" value="alpha/beta-Hydrolases"/>
    <property type="match status" value="1"/>
</dbReference>
<keyword evidence="1" id="KW-0325">Glycoprotein</keyword>
<feature type="chain" id="PRO_5035171394" evidence="2">
    <location>
        <begin position="19"/>
        <end position="142"/>
    </location>
</feature>
<evidence type="ECO:0000259" key="3">
    <source>
        <dbReference type="Pfam" id="PF00135"/>
    </source>
</evidence>
<name>A0A8J4YBH6_CHIOP</name>
<feature type="domain" description="Carboxylesterase type B" evidence="3">
    <location>
        <begin position="24"/>
        <end position="135"/>
    </location>
</feature>
<proteinExistence type="predicted"/>
<dbReference type="OrthoDB" id="6372723at2759"/>
<dbReference type="AlphaFoldDB" id="A0A8J4YBH6"/>
<dbReference type="EMBL" id="JACEEZ010006165">
    <property type="protein sequence ID" value="KAG0724975.1"/>
    <property type="molecule type" value="Genomic_DNA"/>
</dbReference>
<dbReference type="Gene3D" id="3.40.50.1820">
    <property type="entry name" value="alpha/beta hydrolase"/>
    <property type="match status" value="1"/>
</dbReference>
<dbReference type="InterPro" id="IPR029058">
    <property type="entry name" value="AB_hydrolase_fold"/>
</dbReference>
<dbReference type="InterPro" id="IPR002018">
    <property type="entry name" value="CarbesteraseB"/>
</dbReference>
<dbReference type="InterPro" id="IPR050309">
    <property type="entry name" value="Type-B_Carboxylest/Lipase"/>
</dbReference>
<accession>A0A8J4YBH6</accession>
<feature type="signal peptide" evidence="2">
    <location>
        <begin position="1"/>
        <end position="18"/>
    </location>
</feature>
<dbReference type="Pfam" id="PF00135">
    <property type="entry name" value="COesterase"/>
    <property type="match status" value="1"/>
</dbReference>